<evidence type="ECO:0000256" key="5">
    <source>
        <dbReference type="ARBA" id="ARBA00022729"/>
    </source>
</evidence>
<evidence type="ECO:0000256" key="7">
    <source>
        <dbReference type="RuleBase" id="RU365009"/>
    </source>
</evidence>
<dbReference type="InterPro" id="IPR019778">
    <property type="entry name" value="Class_I_Hydrophobin_CS"/>
</dbReference>
<evidence type="ECO:0000256" key="1">
    <source>
        <dbReference type="ARBA" id="ARBA00004191"/>
    </source>
</evidence>
<dbReference type="GO" id="GO:0005199">
    <property type="term" value="F:structural constituent of cell wall"/>
    <property type="evidence" value="ECO:0007669"/>
    <property type="project" value="InterPro"/>
</dbReference>
<reference evidence="8 9" key="1">
    <citation type="journal article" date="2019" name="Nat. Ecol. Evol.">
        <title>Megaphylogeny resolves global patterns of mushroom evolution.</title>
        <authorList>
            <person name="Varga T."/>
            <person name="Krizsan K."/>
            <person name="Foldi C."/>
            <person name="Dima B."/>
            <person name="Sanchez-Garcia M."/>
            <person name="Sanchez-Ramirez S."/>
            <person name="Szollosi G.J."/>
            <person name="Szarkandi J.G."/>
            <person name="Papp V."/>
            <person name="Albert L."/>
            <person name="Andreopoulos W."/>
            <person name="Angelini C."/>
            <person name="Antonin V."/>
            <person name="Barry K.W."/>
            <person name="Bougher N.L."/>
            <person name="Buchanan P."/>
            <person name="Buyck B."/>
            <person name="Bense V."/>
            <person name="Catcheside P."/>
            <person name="Chovatia M."/>
            <person name="Cooper J."/>
            <person name="Damon W."/>
            <person name="Desjardin D."/>
            <person name="Finy P."/>
            <person name="Geml J."/>
            <person name="Haridas S."/>
            <person name="Hughes K."/>
            <person name="Justo A."/>
            <person name="Karasinski D."/>
            <person name="Kautmanova I."/>
            <person name="Kiss B."/>
            <person name="Kocsube S."/>
            <person name="Kotiranta H."/>
            <person name="LaButti K.M."/>
            <person name="Lechner B.E."/>
            <person name="Liimatainen K."/>
            <person name="Lipzen A."/>
            <person name="Lukacs Z."/>
            <person name="Mihaltcheva S."/>
            <person name="Morgado L.N."/>
            <person name="Niskanen T."/>
            <person name="Noordeloos M.E."/>
            <person name="Ohm R.A."/>
            <person name="Ortiz-Santana B."/>
            <person name="Ovrebo C."/>
            <person name="Racz N."/>
            <person name="Riley R."/>
            <person name="Savchenko A."/>
            <person name="Shiryaev A."/>
            <person name="Soop K."/>
            <person name="Spirin V."/>
            <person name="Szebenyi C."/>
            <person name="Tomsovsky M."/>
            <person name="Tulloss R.E."/>
            <person name="Uehling J."/>
            <person name="Grigoriev I.V."/>
            <person name="Vagvolgyi C."/>
            <person name="Papp T."/>
            <person name="Martin F.M."/>
            <person name="Miettinen O."/>
            <person name="Hibbett D.S."/>
            <person name="Nagy L.G."/>
        </authorList>
    </citation>
    <scope>NUCLEOTIDE SEQUENCE [LARGE SCALE GENOMIC DNA]</scope>
    <source>
        <strain evidence="8 9">CBS 962.96</strain>
    </source>
</reference>
<dbReference type="InterPro" id="IPR001338">
    <property type="entry name" value="Class_I_Hydrophobin"/>
</dbReference>
<sequence length="110" mass="11310">MQFKLIVISALASLVAAQNTNKTINASKCNTGKLQCCQTVQKANEKPASQILGLLGIVLQDVNIPVGLTCTPISVIGVGGQNCAAQPVCCDKNNFNGVIALGCTPVNLGL</sequence>
<dbReference type="Proteomes" id="UP000297245">
    <property type="component" value="Unassembled WGS sequence"/>
</dbReference>
<evidence type="ECO:0000256" key="6">
    <source>
        <dbReference type="ARBA" id="ARBA00023157"/>
    </source>
</evidence>
<comment type="similarity">
    <text evidence="2 7">Belongs to the fungal hydrophobin family.</text>
</comment>
<evidence type="ECO:0000256" key="2">
    <source>
        <dbReference type="ARBA" id="ARBA00010446"/>
    </source>
</evidence>
<organism evidence="8 9">
    <name type="scientific">Dendrothele bispora (strain CBS 962.96)</name>
    <dbReference type="NCBI Taxonomy" id="1314807"/>
    <lineage>
        <taxon>Eukaryota</taxon>
        <taxon>Fungi</taxon>
        <taxon>Dikarya</taxon>
        <taxon>Basidiomycota</taxon>
        <taxon>Agaricomycotina</taxon>
        <taxon>Agaricomycetes</taxon>
        <taxon>Agaricomycetidae</taxon>
        <taxon>Agaricales</taxon>
        <taxon>Agaricales incertae sedis</taxon>
        <taxon>Dendrothele</taxon>
    </lineage>
</organism>
<keyword evidence="6 7" id="KW-1015">Disulfide bond</keyword>
<dbReference type="GO" id="GO:0009277">
    <property type="term" value="C:fungal-type cell wall"/>
    <property type="evidence" value="ECO:0007669"/>
    <property type="project" value="InterPro"/>
</dbReference>
<name>A0A4V4HHB7_DENBC</name>
<dbReference type="PROSITE" id="PS00956">
    <property type="entry name" value="HYDROPHOBIN"/>
    <property type="match status" value="1"/>
</dbReference>
<dbReference type="AlphaFoldDB" id="A0A4V4HHB7"/>
<dbReference type="Pfam" id="PF01185">
    <property type="entry name" value="Hydrophobin"/>
    <property type="match status" value="1"/>
</dbReference>
<accession>A0A4V4HHB7</accession>
<evidence type="ECO:0000313" key="9">
    <source>
        <dbReference type="Proteomes" id="UP000297245"/>
    </source>
</evidence>
<keyword evidence="3 7" id="KW-0134">Cell wall</keyword>
<gene>
    <name evidence="8" type="ORF">K435DRAFT_852975</name>
</gene>
<keyword evidence="5 7" id="KW-0732">Signal</keyword>
<dbReference type="OrthoDB" id="4225815at2759"/>
<dbReference type="EMBL" id="ML179079">
    <property type="protein sequence ID" value="THV02156.1"/>
    <property type="molecule type" value="Genomic_DNA"/>
</dbReference>
<evidence type="ECO:0000256" key="3">
    <source>
        <dbReference type="ARBA" id="ARBA00022512"/>
    </source>
</evidence>
<feature type="chain" id="PRO_5021021814" description="Hydrophobin" evidence="7">
    <location>
        <begin position="18"/>
        <end position="110"/>
    </location>
</feature>
<evidence type="ECO:0000256" key="4">
    <source>
        <dbReference type="ARBA" id="ARBA00022525"/>
    </source>
</evidence>
<keyword evidence="4 7" id="KW-0964">Secreted</keyword>
<feature type="signal peptide" evidence="7">
    <location>
        <begin position="1"/>
        <end position="17"/>
    </location>
</feature>
<proteinExistence type="inferred from homology"/>
<comment type="subcellular location">
    <subcellularLocation>
        <location evidence="1 7">Secreted</location>
        <location evidence="1 7">Cell wall</location>
    </subcellularLocation>
</comment>
<protein>
    <recommendedName>
        <fullName evidence="7">Hydrophobin</fullName>
    </recommendedName>
</protein>
<evidence type="ECO:0000313" key="8">
    <source>
        <dbReference type="EMBL" id="THV02156.1"/>
    </source>
</evidence>
<dbReference type="SMART" id="SM00075">
    <property type="entry name" value="HYDRO"/>
    <property type="match status" value="1"/>
</dbReference>
<dbReference type="CDD" id="cd23507">
    <property type="entry name" value="hydrophobin_I"/>
    <property type="match status" value="1"/>
</dbReference>
<keyword evidence="9" id="KW-1185">Reference proteome</keyword>